<organism evidence="5 6">
    <name type="scientific">Elstera litoralis</name>
    <dbReference type="NCBI Taxonomy" id="552518"/>
    <lineage>
        <taxon>Bacteria</taxon>
        <taxon>Pseudomonadati</taxon>
        <taxon>Pseudomonadota</taxon>
        <taxon>Alphaproteobacteria</taxon>
        <taxon>Rhodospirillales</taxon>
        <taxon>Rhodospirillaceae</taxon>
        <taxon>Elstera</taxon>
    </lineage>
</organism>
<evidence type="ECO:0000256" key="1">
    <source>
        <dbReference type="ARBA" id="ARBA00022722"/>
    </source>
</evidence>
<dbReference type="Gene3D" id="3.40.600.10">
    <property type="entry name" value="DNA mismatch repair MutH/Restriction endonuclease, type II"/>
    <property type="match status" value="1"/>
</dbReference>
<evidence type="ECO:0000256" key="2">
    <source>
        <dbReference type="ARBA" id="ARBA00022759"/>
    </source>
</evidence>
<dbReference type="InterPro" id="IPR011335">
    <property type="entry name" value="Restrct_endonuc-II-like"/>
</dbReference>
<comment type="caution">
    <text evidence="5">The sequence shown here is derived from an EMBL/GenBank/DDBJ whole genome shotgun (WGS) entry which is preliminary data.</text>
</comment>
<dbReference type="EMBL" id="LAJY01000264">
    <property type="protein sequence ID" value="KJV09527.1"/>
    <property type="molecule type" value="Genomic_DNA"/>
</dbReference>
<dbReference type="InterPro" id="IPR037057">
    <property type="entry name" value="DNA_rep_MutH/T2_RE_sf"/>
</dbReference>
<sequence>MKKQLPESVVGPGHRDHNLLTVLAEEIFRRAGGREALAEKFPLMLRDCIDAVIQTPKTGRRAYDELEKTEKTYIGTRVEIDLRTLLRLSKGKLDTVIAGQDVDIKHTMGDNWMIPTEAFDQPCILVAADETREKCYLGLFVARLENLTAGQNKDSKKSISAAGFPNILWLLRDHPYPPNFWRTVPHEAIDRIFAGSNGNARVMALFREVQGRPITRDVIEAVAQQKDFMRRLRADGGGGTRDQLKKEGISLLNGHFDSPLIAELGLPACGASEFISVRTSSALGSA</sequence>
<keyword evidence="3" id="KW-0378">Hydrolase</keyword>
<dbReference type="Pfam" id="PF09126">
    <property type="entry name" value="NaeI"/>
    <property type="match status" value="1"/>
</dbReference>
<evidence type="ECO:0000313" key="5">
    <source>
        <dbReference type="EMBL" id="KJV09527.1"/>
    </source>
</evidence>
<evidence type="ECO:0000313" key="6">
    <source>
        <dbReference type="Proteomes" id="UP000033774"/>
    </source>
</evidence>
<accession>A0A0F3ISB1</accession>
<dbReference type="AlphaFoldDB" id="A0A0F3ISB1"/>
<keyword evidence="2" id="KW-0255">Endonuclease</keyword>
<dbReference type="SUPFAM" id="SSF52980">
    <property type="entry name" value="Restriction endonuclease-like"/>
    <property type="match status" value="1"/>
</dbReference>
<name>A0A0F3ISB1_9PROT</name>
<keyword evidence="6" id="KW-1185">Reference proteome</keyword>
<dbReference type="CDD" id="cd22338">
    <property type="entry name" value="NaeI-like"/>
    <property type="match status" value="1"/>
</dbReference>
<dbReference type="InterPro" id="IPR015210">
    <property type="entry name" value="NaeI"/>
</dbReference>
<dbReference type="GO" id="GO:0003677">
    <property type="term" value="F:DNA binding"/>
    <property type="evidence" value="ECO:0007669"/>
    <property type="project" value="InterPro"/>
</dbReference>
<dbReference type="InterPro" id="IPR036388">
    <property type="entry name" value="WH-like_DNA-bd_sf"/>
</dbReference>
<dbReference type="GO" id="GO:0009036">
    <property type="term" value="F:type II site-specific deoxyribonuclease activity"/>
    <property type="evidence" value="ECO:0007669"/>
    <property type="project" value="InterPro"/>
</dbReference>
<evidence type="ECO:0000259" key="4">
    <source>
        <dbReference type="Pfam" id="PF09126"/>
    </source>
</evidence>
<dbReference type="Gene3D" id="1.10.10.10">
    <property type="entry name" value="Winged helix-like DNA-binding domain superfamily/Winged helix DNA-binding domain"/>
    <property type="match status" value="1"/>
</dbReference>
<dbReference type="GO" id="GO:0009307">
    <property type="term" value="P:DNA restriction-modification system"/>
    <property type="evidence" value="ECO:0007669"/>
    <property type="project" value="InterPro"/>
</dbReference>
<dbReference type="PATRIC" id="fig|552518.3.peg.1645"/>
<dbReference type="Proteomes" id="UP000033774">
    <property type="component" value="Unassembled WGS sequence"/>
</dbReference>
<keyword evidence="1" id="KW-0540">Nuclease</keyword>
<reference evidence="5 6" key="1">
    <citation type="submission" date="2015-03" db="EMBL/GenBank/DDBJ databases">
        <title>Draft genome sequence of Elstera litoralis.</title>
        <authorList>
            <person name="Rahalkar M.C."/>
            <person name="Dhakephalkar P.K."/>
            <person name="Pore S.D."/>
            <person name="Arora P."/>
            <person name="Kapse N.G."/>
            <person name="Pandit P.S."/>
        </authorList>
    </citation>
    <scope>NUCLEOTIDE SEQUENCE [LARGE SCALE GENOMIC DNA]</scope>
    <source>
        <strain evidence="5 6">Dia-1</strain>
    </source>
</reference>
<dbReference type="OrthoDB" id="9179812at2"/>
<protein>
    <submittedName>
        <fullName evidence="5">Regulatory protein</fullName>
    </submittedName>
</protein>
<proteinExistence type="predicted"/>
<feature type="domain" description="Type II restriction enzyme NaeI" evidence="4">
    <location>
        <begin position="39"/>
        <end position="281"/>
    </location>
</feature>
<evidence type="ECO:0000256" key="3">
    <source>
        <dbReference type="ARBA" id="ARBA00022801"/>
    </source>
</evidence>
<gene>
    <name evidence="5" type="ORF">VZ95_10930</name>
</gene>